<evidence type="ECO:0000259" key="13">
    <source>
        <dbReference type="Pfam" id="PF08914"/>
    </source>
</evidence>
<evidence type="ECO:0000256" key="10">
    <source>
        <dbReference type="ARBA" id="ARBA00023242"/>
    </source>
</evidence>
<proteinExistence type="inferred from homology"/>
<evidence type="ECO:0000256" key="1">
    <source>
        <dbReference type="ARBA" id="ARBA00004123"/>
    </source>
</evidence>
<feature type="compositionally biased region" description="Polar residues" evidence="12">
    <location>
        <begin position="703"/>
        <end position="727"/>
    </location>
</feature>
<evidence type="ECO:0000256" key="2">
    <source>
        <dbReference type="ARBA" id="ARBA00004574"/>
    </source>
</evidence>
<evidence type="ECO:0000256" key="8">
    <source>
        <dbReference type="ARBA" id="ARBA00023159"/>
    </source>
</evidence>
<feature type="domain" description="TERF2-interacting telomeric protein 1 Myb" evidence="13">
    <location>
        <begin position="273"/>
        <end position="325"/>
    </location>
</feature>
<keyword evidence="10" id="KW-0539">Nucleus</keyword>
<feature type="compositionally biased region" description="Polar residues" evidence="12">
    <location>
        <begin position="617"/>
        <end position="634"/>
    </location>
</feature>
<dbReference type="InterPro" id="IPR001357">
    <property type="entry name" value="BRCT_dom"/>
</dbReference>
<dbReference type="EMBL" id="CP051143">
    <property type="protein sequence ID" value="QIX02331.1"/>
    <property type="molecule type" value="Genomic_DNA"/>
</dbReference>
<evidence type="ECO:0000256" key="4">
    <source>
        <dbReference type="ARBA" id="ARBA00017805"/>
    </source>
</evidence>
<dbReference type="Gene3D" id="1.10.10.60">
    <property type="entry name" value="Homeodomain-like"/>
    <property type="match status" value="3"/>
</dbReference>
<comment type="similarity">
    <text evidence="3">Belongs to the RAP1 family.</text>
</comment>
<keyword evidence="6" id="KW-0779">Telomere</keyword>
<evidence type="ECO:0000313" key="16">
    <source>
        <dbReference type="EMBL" id="QIX02331.1"/>
    </source>
</evidence>
<dbReference type="InterPro" id="IPR038104">
    <property type="entry name" value="Rap1_C_sf"/>
</dbReference>
<accession>A0A6H0Y661</accession>
<evidence type="ECO:0000259" key="14">
    <source>
        <dbReference type="Pfam" id="PF11626"/>
    </source>
</evidence>
<evidence type="ECO:0000256" key="11">
    <source>
        <dbReference type="ARBA" id="ARBA00032471"/>
    </source>
</evidence>
<dbReference type="Proteomes" id="UP000503462">
    <property type="component" value="Chromosome 5"/>
</dbReference>
<reference evidence="16 17" key="1">
    <citation type="journal article" date="2016" name="Sci. Rep.">
        <title>Peltaster fructicola genome reveals evolution from an invasive phytopathogen to an ectophytic parasite.</title>
        <authorList>
            <person name="Xu C."/>
            <person name="Chen H."/>
            <person name="Gleason M.L."/>
            <person name="Xu J.R."/>
            <person name="Liu H."/>
            <person name="Zhang R."/>
            <person name="Sun G."/>
        </authorList>
    </citation>
    <scope>NUCLEOTIDE SEQUENCE [LARGE SCALE GENOMIC DNA]</scope>
    <source>
        <strain evidence="16 17">LNHT1506</strain>
    </source>
</reference>
<evidence type="ECO:0000259" key="15">
    <source>
        <dbReference type="Pfam" id="PF16589"/>
    </source>
</evidence>
<feature type="domain" description="BRCT" evidence="15">
    <location>
        <begin position="14"/>
        <end position="85"/>
    </location>
</feature>
<evidence type="ECO:0000256" key="9">
    <source>
        <dbReference type="ARBA" id="ARBA00023163"/>
    </source>
</evidence>
<feature type="region of interest" description="Disordered" evidence="12">
    <location>
        <begin position="772"/>
        <end position="817"/>
    </location>
</feature>
<name>A0A6H0Y661_9PEZI</name>
<feature type="compositionally biased region" description="Basic and acidic residues" evidence="12">
    <location>
        <begin position="635"/>
        <end position="660"/>
    </location>
</feature>
<feature type="domain" description="TERF2-interacting telomeric protein 1 Myb" evidence="13">
    <location>
        <begin position="113"/>
        <end position="173"/>
    </location>
</feature>
<keyword evidence="5" id="KW-0158">Chromosome</keyword>
<evidence type="ECO:0000313" key="17">
    <source>
        <dbReference type="Proteomes" id="UP000503462"/>
    </source>
</evidence>
<evidence type="ECO:0000256" key="12">
    <source>
        <dbReference type="SAM" id="MobiDB-lite"/>
    </source>
</evidence>
<dbReference type="InterPro" id="IPR039595">
    <property type="entry name" value="TE2IP/Rap1"/>
</dbReference>
<feature type="region of interest" description="Disordered" evidence="12">
    <location>
        <begin position="512"/>
        <end position="578"/>
    </location>
</feature>
<dbReference type="Pfam" id="PF16589">
    <property type="entry name" value="BRCT_2"/>
    <property type="match status" value="1"/>
</dbReference>
<dbReference type="Pfam" id="PF08914">
    <property type="entry name" value="Myb_Rap1"/>
    <property type="match status" value="3"/>
</dbReference>
<dbReference type="InterPro" id="IPR009057">
    <property type="entry name" value="Homeodomain-like_sf"/>
</dbReference>
<feature type="region of interest" description="Disordered" evidence="12">
    <location>
        <begin position="614"/>
        <end position="666"/>
    </location>
</feature>
<evidence type="ECO:0000256" key="5">
    <source>
        <dbReference type="ARBA" id="ARBA00022454"/>
    </source>
</evidence>
<feature type="region of interest" description="Disordered" evidence="12">
    <location>
        <begin position="325"/>
        <end position="364"/>
    </location>
</feature>
<feature type="compositionally biased region" description="Polar residues" evidence="12">
    <location>
        <begin position="772"/>
        <end position="800"/>
    </location>
</feature>
<keyword evidence="17" id="KW-1185">Reference proteome</keyword>
<dbReference type="GO" id="GO:0031848">
    <property type="term" value="P:protection from non-homologous end joining at telomere"/>
    <property type="evidence" value="ECO:0007669"/>
    <property type="project" value="TreeGrafter"/>
</dbReference>
<feature type="compositionally biased region" description="Basic and acidic residues" evidence="12">
    <location>
        <begin position="538"/>
        <end position="548"/>
    </location>
</feature>
<organism evidence="16 17">
    <name type="scientific">Peltaster fructicola</name>
    <dbReference type="NCBI Taxonomy" id="286661"/>
    <lineage>
        <taxon>Eukaryota</taxon>
        <taxon>Fungi</taxon>
        <taxon>Dikarya</taxon>
        <taxon>Ascomycota</taxon>
        <taxon>Pezizomycotina</taxon>
        <taxon>Dothideomycetes</taxon>
        <taxon>Dothideomycetes incertae sedis</taxon>
        <taxon>Peltaster</taxon>
    </lineage>
</organism>
<keyword evidence="9" id="KW-0804">Transcription</keyword>
<sequence>MAPTADATEEPPGLFTDLKFFILQRVPSRTTFIQEIQNNGGEVVRHEQLADLIIADHRKDAPDGSVSWKFIDQAVKNGRLPNIDDHIIHTAAGPGSRPAGSTAVAPKKTRVEYTAEEDLALRRYVWNLTKDYRNNRGQGGNQIYMAYAKLHPQHSWQSYRDRYVKRLRPLGEPSQPGTHAPARSSPTSSYKYFTAEEDLALCNYVYSKPLDRRRGNKIYTAYAVAHPEHSAQSYRSRFIKLEDDNQVPADLDASVEKSPTRSDLSSASTRVPFTAEDDWTLWEFVQEHGGSEKGNQVYKDLFQLNERHSWGSWRHRYIKFLMHNPPRRAVGDPTSSEQPAERTGAQTASTQSLRPGEQQGMTKTNLVHRLVEDLSSRQMPSSSELLHRRAATTAPAPTGIAAARQGANTSAAPSEGGSEDVNLSQEQQALLAAILGRKPRDSKGSYYTALEISHLIWNMQDLVDKTSSATQSTMWHDWTAAMESRCAEDWKDLYDDHVYPEAVRLGQVNLQPSRSVSVQPQAAAPTNKRRATTLLQDETNKRARHNPDADDSSSDAFSPQKSTRSEQQQLHGSVIRRESIFEQAVHKRQAEESIRESTARATSGDRLTAANLAAQMRAQQSTQSSPAKPAQTMSVEREGVQQRDDSRASAAQSEDRHRETNNSTILRPTQLNAVETASQLFCTPAPDEGHARNVHSSYPELRSTASLDQSQPGHNLGMNTTAGSSLDTDAHHDAEPRLTRLNAVETASDLFCTPASGDGVAIREQVGYSELRSTSSLGNSQQQRARAGNTTTDSSLELYNSSVPPKPPPSLSEHEATQSLPVLQERPLQAFGMVTQPETQETDISGTQDTDIEIDLDVPSPPGSHISLPSEVLDEGRTENDEKISTDSLPHDYLEQSTHHTFDNDVLTSSIHKAGRRSSGSSSAFETLTQIDAPVAKYNTQAILEAETQELDLDLPDPGSDSVRSSPPAETVFSLADIPEPAEGATPEEAQEDGLDEVAIAAMLAPYYDDLGEDQVSTALIASSGRPHLAVAILNSLRRGQDFEPNANWRWSEKEDKILQGADARLMKALQDKHGAHEYNVRVQFLNDLIDSQE</sequence>
<keyword evidence="8" id="KW-0010">Activator</keyword>
<dbReference type="PANTHER" id="PTHR16466:SF6">
    <property type="entry name" value="TELOMERIC REPEAT-BINDING FACTOR 2-INTERACTING PROTEIN 1"/>
    <property type="match status" value="1"/>
</dbReference>
<feature type="region of interest" description="Disordered" evidence="12">
    <location>
        <begin position="683"/>
        <end position="730"/>
    </location>
</feature>
<dbReference type="GO" id="GO:0010833">
    <property type="term" value="P:telomere maintenance via telomere lengthening"/>
    <property type="evidence" value="ECO:0007669"/>
    <property type="project" value="TreeGrafter"/>
</dbReference>
<dbReference type="AlphaFoldDB" id="A0A6H0Y661"/>
<evidence type="ECO:0000256" key="7">
    <source>
        <dbReference type="ARBA" id="ARBA00023015"/>
    </source>
</evidence>
<feature type="compositionally biased region" description="Polar residues" evidence="12">
    <location>
        <begin position="559"/>
        <end position="571"/>
    </location>
</feature>
<gene>
    <name evidence="16" type="ORF">AMS68_007848</name>
</gene>
<keyword evidence="7" id="KW-0805">Transcription regulation</keyword>
<dbReference type="SUPFAM" id="SSF46689">
    <property type="entry name" value="Homeodomain-like"/>
    <property type="match status" value="3"/>
</dbReference>
<dbReference type="PANTHER" id="PTHR16466">
    <property type="entry name" value="TELOMERE REPEAT-BINDING FACTOR 2-INTERACTING PROTEIN 1"/>
    <property type="match status" value="1"/>
</dbReference>
<protein>
    <recommendedName>
        <fullName evidence="4">Telomeric repeat-binding factor 2-interacting protein 1</fullName>
    </recommendedName>
    <alternativeName>
        <fullName evidence="11">Repressor/activator protein 1 homolog</fullName>
    </alternativeName>
</protein>
<dbReference type="InterPro" id="IPR015010">
    <property type="entry name" value="TERF2IP_Myb"/>
</dbReference>
<dbReference type="Gene3D" id="1.10.10.2170">
    <property type="match status" value="1"/>
</dbReference>
<dbReference type="OrthoDB" id="435460at2759"/>
<dbReference type="Pfam" id="PF11626">
    <property type="entry name" value="Rap1_C"/>
    <property type="match status" value="1"/>
</dbReference>
<evidence type="ECO:0000256" key="3">
    <source>
        <dbReference type="ARBA" id="ARBA00010467"/>
    </source>
</evidence>
<dbReference type="InterPro" id="IPR021661">
    <property type="entry name" value="Rap1_C"/>
</dbReference>
<feature type="domain" description="TRF2-interacting telomeric protein/Rap1 C-terminal" evidence="14">
    <location>
        <begin position="1013"/>
        <end position="1087"/>
    </location>
</feature>
<feature type="compositionally biased region" description="Polar residues" evidence="12">
    <location>
        <begin position="333"/>
        <end position="364"/>
    </location>
</feature>
<dbReference type="GO" id="GO:0070187">
    <property type="term" value="C:shelterin complex"/>
    <property type="evidence" value="ECO:0007669"/>
    <property type="project" value="TreeGrafter"/>
</dbReference>
<evidence type="ECO:0000256" key="6">
    <source>
        <dbReference type="ARBA" id="ARBA00022895"/>
    </source>
</evidence>
<dbReference type="CDD" id="cd11655">
    <property type="entry name" value="rap1_myb-like"/>
    <property type="match status" value="3"/>
</dbReference>
<feature type="domain" description="TERF2-interacting telomeric protein 1 Myb" evidence="13">
    <location>
        <begin position="193"/>
        <end position="240"/>
    </location>
</feature>
<comment type="subcellular location">
    <subcellularLocation>
        <location evidence="2">Chromosome</location>
        <location evidence="2">Telomere</location>
    </subcellularLocation>
    <subcellularLocation>
        <location evidence="1">Nucleus</location>
    </subcellularLocation>
</comment>
<dbReference type="GO" id="GO:0042162">
    <property type="term" value="F:telomeric DNA binding"/>
    <property type="evidence" value="ECO:0007669"/>
    <property type="project" value="TreeGrafter"/>
</dbReference>